<dbReference type="AlphaFoldDB" id="K0SKM7"/>
<organism evidence="1 2">
    <name type="scientific">Thalassiosira oceanica</name>
    <name type="common">Marine diatom</name>
    <dbReference type="NCBI Taxonomy" id="159749"/>
    <lineage>
        <taxon>Eukaryota</taxon>
        <taxon>Sar</taxon>
        <taxon>Stramenopiles</taxon>
        <taxon>Ochrophyta</taxon>
        <taxon>Bacillariophyta</taxon>
        <taxon>Coscinodiscophyceae</taxon>
        <taxon>Thalassiosirophycidae</taxon>
        <taxon>Thalassiosirales</taxon>
        <taxon>Thalassiosiraceae</taxon>
        <taxon>Thalassiosira</taxon>
    </lineage>
</organism>
<name>K0SKM7_THAOC</name>
<dbReference type="InterPro" id="IPR032675">
    <property type="entry name" value="LRR_dom_sf"/>
</dbReference>
<dbReference type="Proteomes" id="UP000266841">
    <property type="component" value="Unassembled WGS sequence"/>
</dbReference>
<reference evidence="1 2" key="1">
    <citation type="journal article" date="2012" name="Genome Biol.">
        <title>Genome and low-iron response of an oceanic diatom adapted to chronic iron limitation.</title>
        <authorList>
            <person name="Lommer M."/>
            <person name="Specht M."/>
            <person name="Roy A.S."/>
            <person name="Kraemer L."/>
            <person name="Andreson R."/>
            <person name="Gutowska M.A."/>
            <person name="Wolf J."/>
            <person name="Bergner S.V."/>
            <person name="Schilhabel M.B."/>
            <person name="Klostermeier U.C."/>
            <person name="Beiko R.G."/>
            <person name="Rosenstiel P."/>
            <person name="Hippler M."/>
            <person name="Laroche J."/>
        </authorList>
    </citation>
    <scope>NUCLEOTIDE SEQUENCE [LARGE SCALE GENOMIC DNA]</scope>
    <source>
        <strain evidence="1 2">CCMP1005</strain>
    </source>
</reference>
<proteinExistence type="predicted"/>
<sequence length="274" mass="30468">MSFLASQNPGFGFKLLVIPRLPAAARFCAVAKPVDHSAPRICPCSYPPAAPRLPQQLERFFVKLSFAGLATGCATLDLDCGLLALLASDKSQAVVAAFEVSLIKRTPSPGPPQIQELSGYSEIELPPSKMTEDDAEEFRLAFEELPHYDSFDQIRTNDPGMTSIHIDGEDLSDNAARLLGRYIATNDHMREISMRDVSDSLFERLRGSRSLTELIFDSMLSYQTAQSMVQFLMNAPKLNKLEFRRGSSYLRVIIRTLNGRRSIEKLSLDYCDPG</sequence>
<evidence type="ECO:0000313" key="2">
    <source>
        <dbReference type="Proteomes" id="UP000266841"/>
    </source>
</evidence>
<feature type="non-terminal residue" evidence="1">
    <location>
        <position position="274"/>
    </location>
</feature>
<keyword evidence="2" id="KW-1185">Reference proteome</keyword>
<accession>K0SKM7</accession>
<comment type="caution">
    <text evidence="1">The sequence shown here is derived from an EMBL/GenBank/DDBJ whole genome shotgun (WGS) entry which is preliminary data.</text>
</comment>
<dbReference type="EMBL" id="AGNL01014151">
    <property type="protein sequence ID" value="EJK66848.1"/>
    <property type="molecule type" value="Genomic_DNA"/>
</dbReference>
<dbReference type="Gene3D" id="3.80.10.10">
    <property type="entry name" value="Ribonuclease Inhibitor"/>
    <property type="match status" value="1"/>
</dbReference>
<gene>
    <name evidence="1" type="ORF">THAOC_12186</name>
</gene>
<dbReference type="SUPFAM" id="SSF52047">
    <property type="entry name" value="RNI-like"/>
    <property type="match status" value="1"/>
</dbReference>
<protein>
    <submittedName>
        <fullName evidence="1">Uncharacterized protein</fullName>
    </submittedName>
</protein>
<evidence type="ECO:0000313" key="1">
    <source>
        <dbReference type="EMBL" id="EJK66848.1"/>
    </source>
</evidence>